<evidence type="ECO:0000313" key="2">
    <source>
        <dbReference type="EMBL" id="VAX06564.1"/>
    </source>
</evidence>
<reference evidence="2" key="1">
    <citation type="submission" date="2018-06" db="EMBL/GenBank/DDBJ databases">
        <authorList>
            <person name="Zhirakovskaya E."/>
        </authorList>
    </citation>
    <scope>NUCLEOTIDE SEQUENCE</scope>
</reference>
<feature type="compositionally biased region" description="Gly residues" evidence="1">
    <location>
        <begin position="62"/>
        <end position="75"/>
    </location>
</feature>
<protein>
    <recommendedName>
        <fullName evidence="3">DUF444 family protein</fullName>
    </recommendedName>
</protein>
<accession>A0A3B1B3G5</accession>
<name>A0A3B1B3G5_9ZZZZ</name>
<proteinExistence type="predicted"/>
<sequence>MDVDRITSDESEGFFNDFVDEQLNDLVEDIINDGDLDRTDASGSDLIVEMDDIEPPTLVYGDQGGGGAGGQGSGEPGNEKGKLKFAIPFERFMELAANKLRLPDLTKEGKGKIKEITYQYKTFGPVGVILDKKRTFKRALKSSIGTGIYQPEAGRYDVEIRRNDRRYKVPQREERPKYKAVVFYMGDISYSTFGERLELEKRLLNFVHHWLDFNYGKSNVEHRFFVHDVEAYEVTPEQFYNVSNIGGTRASLVFDLVSNIAFNEYDAATTNFYGFYVGDGELFGNDAKEIVEILKGQLHSMFNRLALVEVQPSRMSCLNTEVAKAFSSDRVIRTCALKNKNEIVKTIRRMFEAHNA</sequence>
<evidence type="ECO:0008006" key="3">
    <source>
        <dbReference type="Google" id="ProtNLM"/>
    </source>
</evidence>
<dbReference type="InterPro" id="IPR006698">
    <property type="entry name" value="UPF0229"/>
</dbReference>
<feature type="region of interest" description="Disordered" evidence="1">
    <location>
        <begin position="59"/>
        <end position="78"/>
    </location>
</feature>
<dbReference type="PANTHER" id="PTHR30510">
    <property type="entry name" value="UPF0229 PROTEIN YEAH"/>
    <property type="match status" value="1"/>
</dbReference>
<gene>
    <name evidence="2" type="ORF">MNBD_GAMMA26-269</name>
</gene>
<dbReference type="AlphaFoldDB" id="A0A3B1B3G5"/>
<dbReference type="EMBL" id="UOFX01000012">
    <property type="protein sequence ID" value="VAX06564.1"/>
    <property type="molecule type" value="Genomic_DNA"/>
</dbReference>
<evidence type="ECO:0000256" key="1">
    <source>
        <dbReference type="SAM" id="MobiDB-lite"/>
    </source>
</evidence>
<organism evidence="2">
    <name type="scientific">hydrothermal vent metagenome</name>
    <dbReference type="NCBI Taxonomy" id="652676"/>
    <lineage>
        <taxon>unclassified sequences</taxon>
        <taxon>metagenomes</taxon>
        <taxon>ecological metagenomes</taxon>
    </lineage>
</organism>
<dbReference type="PANTHER" id="PTHR30510:SF2">
    <property type="entry name" value="UPF0229 PROTEIN YEAH"/>
    <property type="match status" value="1"/>
</dbReference>
<dbReference type="Pfam" id="PF04285">
    <property type="entry name" value="DUF444"/>
    <property type="match status" value="2"/>
</dbReference>